<name>A0AA40EAY9_9PEZI</name>
<comment type="cofactor">
    <cofactor evidence="4">
        <name>heme</name>
        <dbReference type="ChEBI" id="CHEBI:30413"/>
    </cofactor>
</comment>
<dbReference type="InterPro" id="IPR050196">
    <property type="entry name" value="Cytochrome_P450_Monoox"/>
</dbReference>
<protein>
    <submittedName>
        <fullName evidence="7">Cytochrome P450</fullName>
    </submittedName>
</protein>
<dbReference type="PRINTS" id="PR00463">
    <property type="entry name" value="EP450I"/>
</dbReference>
<dbReference type="SUPFAM" id="SSF48264">
    <property type="entry name" value="Cytochrome P450"/>
    <property type="match status" value="1"/>
</dbReference>
<dbReference type="Gene3D" id="1.10.630.10">
    <property type="entry name" value="Cytochrome P450"/>
    <property type="match status" value="1"/>
</dbReference>
<dbReference type="PROSITE" id="PS00086">
    <property type="entry name" value="CYTOCHROME_P450"/>
    <property type="match status" value="1"/>
</dbReference>
<keyword evidence="4 5" id="KW-0349">Heme</keyword>
<dbReference type="GO" id="GO:0004497">
    <property type="term" value="F:monooxygenase activity"/>
    <property type="evidence" value="ECO:0007669"/>
    <property type="project" value="UniProtKB-KW"/>
</dbReference>
<keyword evidence="5" id="KW-0503">Monooxygenase</keyword>
<keyword evidence="6" id="KW-1133">Transmembrane helix</keyword>
<dbReference type="GO" id="GO:0016705">
    <property type="term" value="F:oxidoreductase activity, acting on paired donors, with incorporation or reduction of molecular oxygen"/>
    <property type="evidence" value="ECO:0007669"/>
    <property type="project" value="InterPro"/>
</dbReference>
<keyword evidence="2 4" id="KW-0479">Metal-binding</keyword>
<evidence type="ECO:0000256" key="4">
    <source>
        <dbReference type="PIRSR" id="PIRSR602401-1"/>
    </source>
</evidence>
<keyword evidence="5" id="KW-0560">Oxidoreductase</keyword>
<dbReference type="PANTHER" id="PTHR24291">
    <property type="entry name" value="CYTOCHROME P450 FAMILY 4"/>
    <property type="match status" value="1"/>
</dbReference>
<evidence type="ECO:0000256" key="5">
    <source>
        <dbReference type="RuleBase" id="RU000461"/>
    </source>
</evidence>
<feature type="binding site" description="axial binding residue" evidence="4">
    <location>
        <position position="518"/>
    </location>
    <ligand>
        <name>heme</name>
        <dbReference type="ChEBI" id="CHEBI:30413"/>
    </ligand>
    <ligandPart>
        <name>Fe</name>
        <dbReference type="ChEBI" id="CHEBI:18248"/>
    </ligandPart>
</feature>
<dbReference type="InterPro" id="IPR002401">
    <property type="entry name" value="Cyt_P450_E_grp-I"/>
</dbReference>
<dbReference type="PANTHER" id="PTHR24291:SF167">
    <property type="entry name" value="CYTOCHROME P450 MONOOXYGENASE GLIC"/>
    <property type="match status" value="1"/>
</dbReference>
<reference evidence="7" key="1">
    <citation type="submission" date="2023-06" db="EMBL/GenBank/DDBJ databases">
        <title>Genome-scale phylogeny and comparative genomics of the fungal order Sordariales.</title>
        <authorList>
            <consortium name="Lawrence Berkeley National Laboratory"/>
            <person name="Hensen N."/>
            <person name="Bonometti L."/>
            <person name="Westerberg I."/>
            <person name="Brannstrom I.O."/>
            <person name="Guillou S."/>
            <person name="Cros-Aarteil S."/>
            <person name="Calhoun S."/>
            <person name="Haridas S."/>
            <person name="Kuo A."/>
            <person name="Mondo S."/>
            <person name="Pangilinan J."/>
            <person name="Riley R."/>
            <person name="LaButti K."/>
            <person name="Andreopoulos B."/>
            <person name="Lipzen A."/>
            <person name="Chen C."/>
            <person name="Yanf M."/>
            <person name="Daum C."/>
            <person name="Ng V."/>
            <person name="Clum A."/>
            <person name="Steindorff A."/>
            <person name="Ohm R."/>
            <person name="Martin F."/>
            <person name="Silar P."/>
            <person name="Natvig D."/>
            <person name="Lalanne C."/>
            <person name="Gautier V."/>
            <person name="Ament-velasquez S.L."/>
            <person name="Kruys A."/>
            <person name="Hutchinson M.I."/>
            <person name="Powell A.J."/>
            <person name="Barry K."/>
            <person name="Miller A.N."/>
            <person name="Grigoriev I.V."/>
            <person name="Debuchy R."/>
            <person name="Gladieux P."/>
            <person name="Thoren M.H."/>
            <person name="Johannesson H."/>
        </authorList>
    </citation>
    <scope>NUCLEOTIDE SEQUENCE</scope>
    <source>
        <strain evidence="7">SMH2392-1A</strain>
    </source>
</reference>
<gene>
    <name evidence="7" type="ORF">B0T26DRAFT_699431</name>
</gene>
<dbReference type="Pfam" id="PF00067">
    <property type="entry name" value="p450"/>
    <property type="match status" value="1"/>
</dbReference>
<organism evidence="7 8">
    <name type="scientific">Lasiosphaeria miniovina</name>
    <dbReference type="NCBI Taxonomy" id="1954250"/>
    <lineage>
        <taxon>Eukaryota</taxon>
        <taxon>Fungi</taxon>
        <taxon>Dikarya</taxon>
        <taxon>Ascomycota</taxon>
        <taxon>Pezizomycotina</taxon>
        <taxon>Sordariomycetes</taxon>
        <taxon>Sordariomycetidae</taxon>
        <taxon>Sordariales</taxon>
        <taxon>Lasiosphaeriaceae</taxon>
        <taxon>Lasiosphaeria</taxon>
    </lineage>
</organism>
<keyword evidence="8" id="KW-1185">Reference proteome</keyword>
<dbReference type="EMBL" id="JAUIRO010000002">
    <property type="protein sequence ID" value="KAK0728823.1"/>
    <property type="molecule type" value="Genomic_DNA"/>
</dbReference>
<sequence length="579" mass="65283">MWRTTRQWGCGPWRIRYCCPAALGNIPTCRGSRFESPLSSARSRTQYSCLAEAGIGTRKMSLSFWAILCFLVVGVYLATRRFGLWILETTTSWLLSTFNPGVLPGGKPLSGPKWQFPNGAILQRFIDGRASSESWRKYGAVYRIWSGPHPEIVITTPEDLKHFSTDASDHGKPHNMNLGWFLGEVLGKCLGLLGGQDWRRLRRIFDPAFTHSAAVARIDVVDGAARKYVAELPRMAAGTSTGTSHAGGDKDTSPPSSPFNLLAVEAFTKFPYFLTASAIYGPMTDAEERDLWRVTEKRIALAPCFLIGGPYRFALASRVFDRAAVRRMREYEREWRQYNSRMVQARRARGDGKAPVVTYWEEYERGNMSLTELLHTLDELLMLNLDVITHVLTWFITLVADHEHVKRELRDEIAENQASVLEYLAKTDTHLHRCFTESMRVRPFAIFTPGEFSYSVKNFHGVLVKPGTQILVDVLAINVRNPFWGANSESFEPSRLKNIKPSELRHNLHSFGIGSRKCMGQYVAGHIVKALVVHLFGEFEVQVLDGRRQGGDGYDVDKSSWTPKAGASLRLTKRESLLS</sequence>
<evidence type="ECO:0000256" key="3">
    <source>
        <dbReference type="ARBA" id="ARBA00023004"/>
    </source>
</evidence>
<dbReference type="GO" id="GO:0020037">
    <property type="term" value="F:heme binding"/>
    <property type="evidence" value="ECO:0007669"/>
    <property type="project" value="InterPro"/>
</dbReference>
<evidence type="ECO:0000256" key="6">
    <source>
        <dbReference type="SAM" id="Phobius"/>
    </source>
</evidence>
<dbReference type="InterPro" id="IPR017972">
    <property type="entry name" value="Cyt_P450_CS"/>
</dbReference>
<dbReference type="RefSeq" id="XP_060301678.1">
    <property type="nucleotide sequence ID" value="XM_060441467.1"/>
</dbReference>
<comment type="caution">
    <text evidence="7">The sequence shown here is derived from an EMBL/GenBank/DDBJ whole genome shotgun (WGS) entry which is preliminary data.</text>
</comment>
<dbReference type="InterPro" id="IPR036396">
    <property type="entry name" value="Cyt_P450_sf"/>
</dbReference>
<dbReference type="AlphaFoldDB" id="A0AA40EAY9"/>
<dbReference type="InterPro" id="IPR001128">
    <property type="entry name" value="Cyt_P450"/>
</dbReference>
<keyword evidence="6" id="KW-0472">Membrane</keyword>
<dbReference type="GO" id="GO:0005506">
    <property type="term" value="F:iron ion binding"/>
    <property type="evidence" value="ECO:0007669"/>
    <property type="project" value="InterPro"/>
</dbReference>
<evidence type="ECO:0000256" key="2">
    <source>
        <dbReference type="ARBA" id="ARBA00022723"/>
    </source>
</evidence>
<comment type="similarity">
    <text evidence="1 5">Belongs to the cytochrome P450 family.</text>
</comment>
<evidence type="ECO:0000313" key="8">
    <source>
        <dbReference type="Proteomes" id="UP001172101"/>
    </source>
</evidence>
<keyword evidence="6" id="KW-0812">Transmembrane</keyword>
<proteinExistence type="inferred from homology"/>
<dbReference type="GeneID" id="85324737"/>
<dbReference type="CDD" id="cd20615">
    <property type="entry name" value="CYP_GliC-like"/>
    <property type="match status" value="1"/>
</dbReference>
<evidence type="ECO:0000256" key="1">
    <source>
        <dbReference type="ARBA" id="ARBA00010617"/>
    </source>
</evidence>
<feature type="transmembrane region" description="Helical" evidence="6">
    <location>
        <begin position="62"/>
        <end position="79"/>
    </location>
</feature>
<evidence type="ECO:0000313" key="7">
    <source>
        <dbReference type="EMBL" id="KAK0728823.1"/>
    </source>
</evidence>
<keyword evidence="3 4" id="KW-0408">Iron</keyword>
<accession>A0AA40EAY9</accession>
<dbReference type="Proteomes" id="UP001172101">
    <property type="component" value="Unassembled WGS sequence"/>
</dbReference>